<reference evidence="6" key="1">
    <citation type="submission" date="2023-06" db="EMBL/GenBank/DDBJ databases">
        <title>Genome-scale phylogeny and comparative genomics of the fungal order Sordariales.</title>
        <authorList>
            <consortium name="Lawrence Berkeley National Laboratory"/>
            <person name="Hensen N."/>
            <person name="Bonometti L."/>
            <person name="Westerberg I."/>
            <person name="Brannstrom I.O."/>
            <person name="Guillou S."/>
            <person name="Cros-Aarteil S."/>
            <person name="Calhoun S."/>
            <person name="Haridas S."/>
            <person name="Kuo A."/>
            <person name="Mondo S."/>
            <person name="Pangilinan J."/>
            <person name="Riley R."/>
            <person name="Labutti K."/>
            <person name="Andreopoulos B."/>
            <person name="Lipzen A."/>
            <person name="Chen C."/>
            <person name="Yanf M."/>
            <person name="Daum C."/>
            <person name="Ng V."/>
            <person name="Clum A."/>
            <person name="Steindorff A."/>
            <person name="Ohm R."/>
            <person name="Martin F."/>
            <person name="Silar P."/>
            <person name="Natvig D."/>
            <person name="Lalanne C."/>
            <person name="Gautier V."/>
            <person name="Ament-Velasquez S.L."/>
            <person name="Kruys A."/>
            <person name="Hutchinson M.I."/>
            <person name="Powell A.J."/>
            <person name="Barry K."/>
            <person name="Miller A.N."/>
            <person name="Grigoriev I.V."/>
            <person name="Debuchy R."/>
            <person name="Gladieux P."/>
            <person name="Thoren M.H."/>
            <person name="Johannesson H."/>
        </authorList>
    </citation>
    <scope>NUCLEOTIDE SEQUENCE</scope>
    <source>
        <strain evidence="6">CBS 307.81</strain>
    </source>
</reference>
<evidence type="ECO:0000256" key="1">
    <source>
        <dbReference type="ARBA" id="ARBA00022737"/>
    </source>
</evidence>
<dbReference type="Gene3D" id="3.40.50.300">
    <property type="entry name" value="P-loop containing nucleotide triphosphate hydrolases"/>
    <property type="match status" value="1"/>
</dbReference>
<feature type="compositionally biased region" description="Acidic residues" evidence="3">
    <location>
        <begin position="1151"/>
        <end position="1175"/>
    </location>
</feature>
<dbReference type="SUPFAM" id="SSF52540">
    <property type="entry name" value="P-loop containing nucleoside triphosphate hydrolases"/>
    <property type="match status" value="1"/>
</dbReference>
<feature type="domain" description="Nephrocystin 3-like N-terminal" evidence="5">
    <location>
        <begin position="390"/>
        <end position="578"/>
    </location>
</feature>
<proteinExistence type="predicted"/>
<dbReference type="PROSITE" id="PS50297">
    <property type="entry name" value="ANK_REP_REGION"/>
    <property type="match status" value="3"/>
</dbReference>
<dbReference type="InterPro" id="IPR027417">
    <property type="entry name" value="P-loop_NTPase"/>
</dbReference>
<feature type="repeat" description="ANK" evidence="2">
    <location>
        <begin position="939"/>
        <end position="971"/>
    </location>
</feature>
<dbReference type="AlphaFoldDB" id="A0AA39ZA64"/>
<name>A0AA39ZA64_9PEZI</name>
<dbReference type="GO" id="GO:0003824">
    <property type="term" value="F:catalytic activity"/>
    <property type="evidence" value="ECO:0007669"/>
    <property type="project" value="InterPro"/>
</dbReference>
<evidence type="ECO:0008006" key="8">
    <source>
        <dbReference type="Google" id="ProtNLM"/>
    </source>
</evidence>
<dbReference type="InterPro" id="IPR056884">
    <property type="entry name" value="NPHP3-like_N"/>
</dbReference>
<dbReference type="InterPro" id="IPR000845">
    <property type="entry name" value="Nucleoside_phosphorylase_d"/>
</dbReference>
<sequence>MNAPRLQVVQQDTHDQTTMSRFVTDPRQLGLTPTVSQYTVGWICALPIEMAAAKAMLDTIHPAPTDYQAHSDSNSYIMGTVGGHHIVIACLPQGHYGTNNAATVVNNLRRTFPSICHGLMVGIGGGVPGKHDIRLGDVVVSDCVIQYDLGKTVAMGVLQRTGSATKPPQHLLTAVSKLRADHELEATHIPQIIAQMHRRYPMMKEYTFDEAWPDILFSGTYDHINGPLENCSRCDPFQQLPRPPRRERPHPRIHYGPVASGNQVMKHGVTRDRIAEELGVICFEMEGAGLMDSFPCLVIRGIADYSDSHKNKSWQKYAAATAAAYARELLLTLTAAPSPLERDTDKHMGRTVKQTLVVASGHEKSEKLWNSLKFGELDARLLMISDNHSETCGWLLTNPDYQAWLDPNLNNEHHGFLWIKGNPGAGKSTIMKFAYSEHFRNRDSKTTVISFFFNARGSLLAHSVVGMYRSLLYHLIRCLPELLSIFGDQTAGYMGSHLDELYEAINNNATPDWKVGTLRSFIRLAIENAPGDHSLTLFIDALDECDPTEVKEMVEHFEELGNLAMKHNKQLKVCFSSRHYPYIDINHRREMVLEEQAGHDEDITMYINSKLRIGTSVIARQVKEGVQEKARGIFMWVVLVVKMLSDKFSEGEIWRLQQLLEELPSELSQLFHQIINRDGKDLRKLQLSVQWILFAERQLSLVEYYFAVLSGLSPESIKQWDPVQLTEDDMARFLLSSSKGLAESKMRSYIINDDMPKVQFIHESVRGYFFKDGLKLLWPNANFTEDTLRERSHLQLHTCCHNYLNTLTPHVRQLTFDGRNWPLASYVVSDGLQHTEMAARSGHLRQENLIKFCKDLLALSYMERAGKVNQAWADRRGVICSLAHRNYPVLTGTLLEIEKGLGLVHKYGPLRNCQLPNSKMGVIDTTGLLPGTPRTHLTAARSPLHIACDRGQAPVLRVLLDAGMDPNIRASDGTTPLEMAIKSVFLRHDTNIELLVQSGADVNLTTSDGKRPILVAMELGSSPVINLLIEKGASIDSTTARSAGSSSLLSAAASKGLVAAVRWLVERGADVNSADHRGRTPLMFFLLRRELWAPGTGIARFVGATRSGRDIGRLGQNDLQRAEPWYGTKDGRQQEVHMEEGEAQHLGMGESDTEDGGFEEELGENDGESEDDEPISEDYELVKFLLERGADPSIVDQLGWKARDLTPSSKVRRLLDQYESKHKSGRLAPQQEEAGKRSHEVQDDAQMAPAKRARVEGASRDAWNFNQILNGE</sequence>
<evidence type="ECO:0000259" key="4">
    <source>
        <dbReference type="Pfam" id="PF01048"/>
    </source>
</evidence>
<feature type="compositionally biased region" description="Basic and acidic residues" evidence="3">
    <location>
        <begin position="1129"/>
        <end position="1143"/>
    </location>
</feature>
<feature type="compositionally biased region" description="Basic and acidic residues" evidence="3">
    <location>
        <begin position="1233"/>
        <end position="1242"/>
    </location>
</feature>
<feature type="repeat" description="ANK" evidence="2">
    <location>
        <begin position="1044"/>
        <end position="1076"/>
    </location>
</feature>
<organism evidence="6 7">
    <name type="scientific">Cercophora samala</name>
    <dbReference type="NCBI Taxonomy" id="330535"/>
    <lineage>
        <taxon>Eukaryota</taxon>
        <taxon>Fungi</taxon>
        <taxon>Dikarya</taxon>
        <taxon>Ascomycota</taxon>
        <taxon>Pezizomycotina</taxon>
        <taxon>Sordariomycetes</taxon>
        <taxon>Sordariomycetidae</taxon>
        <taxon>Sordariales</taxon>
        <taxon>Lasiosphaeriaceae</taxon>
        <taxon>Cercophora</taxon>
    </lineage>
</organism>
<dbReference type="Pfam" id="PF01048">
    <property type="entry name" value="PNP_UDP_1"/>
    <property type="match status" value="1"/>
</dbReference>
<evidence type="ECO:0000256" key="2">
    <source>
        <dbReference type="PROSITE-ProRule" id="PRU00023"/>
    </source>
</evidence>
<dbReference type="SMART" id="SM00248">
    <property type="entry name" value="ANK"/>
    <property type="match status" value="4"/>
</dbReference>
<evidence type="ECO:0000256" key="3">
    <source>
        <dbReference type="SAM" id="MobiDB-lite"/>
    </source>
</evidence>
<protein>
    <recommendedName>
        <fullName evidence="8">Nucleoside phosphorylase domain-containing protein</fullName>
    </recommendedName>
</protein>
<dbReference type="SUPFAM" id="SSF53167">
    <property type="entry name" value="Purine and uridine phosphorylases"/>
    <property type="match status" value="1"/>
</dbReference>
<dbReference type="InterPro" id="IPR053137">
    <property type="entry name" value="NLR-like"/>
</dbReference>
<keyword evidence="7" id="KW-1185">Reference proteome</keyword>
<dbReference type="GO" id="GO:0009116">
    <property type="term" value="P:nucleoside metabolic process"/>
    <property type="evidence" value="ECO:0007669"/>
    <property type="project" value="InterPro"/>
</dbReference>
<evidence type="ECO:0000313" key="7">
    <source>
        <dbReference type="Proteomes" id="UP001174997"/>
    </source>
</evidence>
<comment type="caution">
    <text evidence="6">The sequence shown here is derived from an EMBL/GenBank/DDBJ whole genome shotgun (WGS) entry which is preliminary data.</text>
</comment>
<dbReference type="PROSITE" id="PS50088">
    <property type="entry name" value="ANK_REPEAT"/>
    <property type="match status" value="4"/>
</dbReference>
<dbReference type="EMBL" id="JAULSY010000077">
    <property type="protein sequence ID" value="KAK0667120.1"/>
    <property type="molecule type" value="Genomic_DNA"/>
</dbReference>
<dbReference type="PANTHER" id="PTHR46082">
    <property type="entry name" value="ATP/GTP-BINDING PROTEIN-RELATED"/>
    <property type="match status" value="1"/>
</dbReference>
<dbReference type="Gene3D" id="1.25.40.20">
    <property type="entry name" value="Ankyrin repeat-containing domain"/>
    <property type="match status" value="2"/>
</dbReference>
<keyword evidence="2" id="KW-0040">ANK repeat</keyword>
<dbReference type="InterPro" id="IPR035994">
    <property type="entry name" value="Nucleoside_phosphorylase_sf"/>
</dbReference>
<gene>
    <name evidence="6" type="ORF">QBC41DRAFT_142394</name>
</gene>
<evidence type="ECO:0000313" key="6">
    <source>
        <dbReference type="EMBL" id="KAK0667120.1"/>
    </source>
</evidence>
<feature type="domain" description="Nucleoside phosphorylase" evidence="4">
    <location>
        <begin position="40"/>
        <end position="324"/>
    </location>
</feature>
<dbReference type="InterPro" id="IPR002110">
    <property type="entry name" value="Ankyrin_rpt"/>
</dbReference>
<dbReference type="PANTHER" id="PTHR46082:SF11">
    <property type="entry name" value="AAA+ ATPASE DOMAIN-CONTAINING PROTEIN-RELATED"/>
    <property type="match status" value="1"/>
</dbReference>
<dbReference type="Pfam" id="PF24883">
    <property type="entry name" value="NPHP3_N"/>
    <property type="match status" value="1"/>
</dbReference>
<feature type="region of interest" description="Disordered" evidence="3">
    <location>
        <begin position="1124"/>
        <end position="1175"/>
    </location>
</feature>
<dbReference type="Pfam" id="PF12796">
    <property type="entry name" value="Ank_2"/>
    <property type="match status" value="1"/>
</dbReference>
<dbReference type="SUPFAM" id="SSF48403">
    <property type="entry name" value="Ankyrin repeat"/>
    <property type="match status" value="1"/>
</dbReference>
<keyword evidence="1" id="KW-0677">Repeat</keyword>
<feature type="repeat" description="ANK" evidence="2">
    <location>
        <begin position="1008"/>
        <end position="1040"/>
    </location>
</feature>
<evidence type="ECO:0000259" key="5">
    <source>
        <dbReference type="Pfam" id="PF24883"/>
    </source>
</evidence>
<dbReference type="Proteomes" id="UP001174997">
    <property type="component" value="Unassembled WGS sequence"/>
</dbReference>
<accession>A0AA39ZA64</accession>
<dbReference type="Gene3D" id="3.40.50.1580">
    <property type="entry name" value="Nucleoside phosphorylase domain"/>
    <property type="match status" value="1"/>
</dbReference>
<feature type="region of interest" description="Disordered" evidence="3">
    <location>
        <begin position="1216"/>
        <end position="1255"/>
    </location>
</feature>
<dbReference type="InterPro" id="IPR036770">
    <property type="entry name" value="Ankyrin_rpt-contain_sf"/>
</dbReference>
<feature type="repeat" description="ANK" evidence="2">
    <location>
        <begin position="972"/>
        <end position="1007"/>
    </location>
</feature>